<dbReference type="PaxDb" id="39947-A0A0P0XPN3"/>
<sequence>AEDDEVTGGAGGAGECGRGVVVGVAVGARARVLEELRVRRRPARRRRAERAVAAVLRRAERLARAPAGDAGAVGAGDLQVGGARPVQVDEAPRRAARRAAALGNHHHRQVGAVHEADVVEVVPAGAVEGELRQRRGRRRAAAAALHGARPAVARGAREPAGPARVGAAERPPPDAARPRRRRVHGERLPRRQREPRRGQRRRPGARQEPRPHRVRARVCQRERRAQCPCNNSNNSSS</sequence>
<evidence type="ECO:0000313" key="2">
    <source>
        <dbReference type="EMBL" id="BAT09156.1"/>
    </source>
</evidence>
<accession>A0A0P0XPN3</accession>
<dbReference type="EMBL" id="AP014965">
    <property type="protein sequence ID" value="BAT09156.1"/>
    <property type="molecule type" value="Genomic_DNA"/>
</dbReference>
<evidence type="ECO:0000313" key="3">
    <source>
        <dbReference type="Proteomes" id="UP000059680"/>
    </source>
</evidence>
<feature type="compositionally biased region" description="Low complexity" evidence="1">
    <location>
        <begin position="226"/>
        <end position="237"/>
    </location>
</feature>
<feature type="non-terminal residue" evidence="2">
    <location>
        <position position="1"/>
    </location>
</feature>
<dbReference type="AlphaFoldDB" id="A0A0P0XPN3"/>
<keyword evidence="3" id="KW-1185">Reference proteome</keyword>
<feature type="compositionally biased region" description="Basic and acidic residues" evidence="1">
    <location>
        <begin position="185"/>
        <end position="197"/>
    </location>
</feature>
<reference evidence="2 3" key="3">
    <citation type="journal article" date="2013" name="Rice">
        <title>Improvement of the Oryza sativa Nipponbare reference genome using next generation sequence and optical map data.</title>
        <authorList>
            <person name="Kawahara Y."/>
            <person name="de la Bastide M."/>
            <person name="Hamilton J.P."/>
            <person name="Kanamori H."/>
            <person name="McCombie W.R."/>
            <person name="Ouyang S."/>
            <person name="Schwartz D.C."/>
            <person name="Tanaka T."/>
            <person name="Wu J."/>
            <person name="Zhou S."/>
            <person name="Childs K.L."/>
            <person name="Davidson R.M."/>
            <person name="Lin H."/>
            <person name="Quesada-Ocampo L."/>
            <person name="Vaillancourt B."/>
            <person name="Sakai H."/>
            <person name="Lee S.S."/>
            <person name="Kim J."/>
            <person name="Numa H."/>
            <person name="Itoh T."/>
            <person name="Buell C.R."/>
            <person name="Matsumoto T."/>
        </authorList>
    </citation>
    <scope>NUCLEOTIDE SEQUENCE [LARGE SCALE GENOMIC DNA]</scope>
    <source>
        <strain evidence="3">cv. Nipponbare</strain>
    </source>
</reference>
<feature type="non-terminal residue" evidence="2">
    <location>
        <position position="237"/>
    </location>
</feature>
<feature type="region of interest" description="Disordered" evidence="1">
    <location>
        <begin position="141"/>
        <end position="237"/>
    </location>
</feature>
<dbReference type="InParanoid" id="A0A0P0XPN3"/>
<gene>
    <name evidence="2" type="ordered locus">Os09g0536350</name>
    <name evidence="2" type="ORF">OSNPB_090536350</name>
</gene>
<name>A0A0P0XPN3_ORYSJ</name>
<reference evidence="2 3" key="2">
    <citation type="journal article" date="2013" name="Plant Cell Physiol.">
        <title>Rice Annotation Project Database (RAP-DB): an integrative and interactive database for rice genomics.</title>
        <authorList>
            <person name="Sakai H."/>
            <person name="Lee S.S."/>
            <person name="Tanaka T."/>
            <person name="Numa H."/>
            <person name="Kim J."/>
            <person name="Kawahara Y."/>
            <person name="Wakimoto H."/>
            <person name="Yang C.C."/>
            <person name="Iwamoto M."/>
            <person name="Abe T."/>
            <person name="Yamada Y."/>
            <person name="Muto A."/>
            <person name="Inokuchi H."/>
            <person name="Ikemura T."/>
            <person name="Matsumoto T."/>
            <person name="Sasaki T."/>
            <person name="Itoh T."/>
        </authorList>
    </citation>
    <scope>NUCLEOTIDE SEQUENCE [LARGE SCALE GENOMIC DNA]</scope>
    <source>
        <strain evidence="3">cv. Nipponbare</strain>
    </source>
</reference>
<proteinExistence type="predicted"/>
<organism evidence="2 3">
    <name type="scientific">Oryza sativa subsp. japonica</name>
    <name type="common">Rice</name>
    <dbReference type="NCBI Taxonomy" id="39947"/>
    <lineage>
        <taxon>Eukaryota</taxon>
        <taxon>Viridiplantae</taxon>
        <taxon>Streptophyta</taxon>
        <taxon>Embryophyta</taxon>
        <taxon>Tracheophyta</taxon>
        <taxon>Spermatophyta</taxon>
        <taxon>Magnoliopsida</taxon>
        <taxon>Liliopsida</taxon>
        <taxon>Poales</taxon>
        <taxon>Poaceae</taxon>
        <taxon>BOP clade</taxon>
        <taxon>Oryzoideae</taxon>
        <taxon>Oryzeae</taxon>
        <taxon>Oryzinae</taxon>
        <taxon>Oryza</taxon>
        <taxon>Oryza sativa</taxon>
    </lineage>
</organism>
<protein>
    <submittedName>
        <fullName evidence="2">Os09g0536350 protein</fullName>
    </submittedName>
</protein>
<dbReference type="Proteomes" id="UP000059680">
    <property type="component" value="Chromosome 9"/>
</dbReference>
<feature type="compositionally biased region" description="Low complexity" evidence="1">
    <location>
        <begin position="141"/>
        <end position="169"/>
    </location>
</feature>
<dbReference type="Gramene" id="Os09t0536350-00">
    <property type="protein sequence ID" value="Os09t0536350-00"/>
    <property type="gene ID" value="Os09g0536350"/>
</dbReference>
<reference evidence="3" key="1">
    <citation type="journal article" date="2005" name="Nature">
        <title>The map-based sequence of the rice genome.</title>
        <authorList>
            <consortium name="International rice genome sequencing project (IRGSP)"/>
            <person name="Matsumoto T."/>
            <person name="Wu J."/>
            <person name="Kanamori H."/>
            <person name="Katayose Y."/>
            <person name="Fujisawa M."/>
            <person name="Namiki N."/>
            <person name="Mizuno H."/>
            <person name="Yamamoto K."/>
            <person name="Antonio B.A."/>
            <person name="Baba T."/>
            <person name="Sakata K."/>
            <person name="Nagamura Y."/>
            <person name="Aoki H."/>
            <person name="Arikawa K."/>
            <person name="Arita K."/>
            <person name="Bito T."/>
            <person name="Chiden Y."/>
            <person name="Fujitsuka N."/>
            <person name="Fukunaka R."/>
            <person name="Hamada M."/>
            <person name="Harada C."/>
            <person name="Hayashi A."/>
            <person name="Hijishita S."/>
            <person name="Honda M."/>
            <person name="Hosokawa S."/>
            <person name="Ichikawa Y."/>
            <person name="Idonuma A."/>
            <person name="Iijima M."/>
            <person name="Ikeda M."/>
            <person name="Ikeno M."/>
            <person name="Ito K."/>
            <person name="Ito S."/>
            <person name="Ito T."/>
            <person name="Ito Y."/>
            <person name="Ito Y."/>
            <person name="Iwabuchi A."/>
            <person name="Kamiya K."/>
            <person name="Karasawa W."/>
            <person name="Kurita K."/>
            <person name="Katagiri S."/>
            <person name="Kikuta A."/>
            <person name="Kobayashi H."/>
            <person name="Kobayashi N."/>
            <person name="Machita K."/>
            <person name="Maehara T."/>
            <person name="Masukawa M."/>
            <person name="Mizubayashi T."/>
            <person name="Mukai Y."/>
            <person name="Nagasaki H."/>
            <person name="Nagata Y."/>
            <person name="Naito S."/>
            <person name="Nakashima M."/>
            <person name="Nakama Y."/>
            <person name="Nakamichi Y."/>
            <person name="Nakamura M."/>
            <person name="Meguro A."/>
            <person name="Negishi M."/>
            <person name="Ohta I."/>
            <person name="Ohta T."/>
            <person name="Okamoto M."/>
            <person name="Ono N."/>
            <person name="Saji S."/>
            <person name="Sakaguchi M."/>
            <person name="Sakai K."/>
            <person name="Shibata M."/>
            <person name="Shimokawa T."/>
            <person name="Song J."/>
            <person name="Takazaki Y."/>
            <person name="Terasawa K."/>
            <person name="Tsugane M."/>
            <person name="Tsuji K."/>
            <person name="Ueda S."/>
            <person name="Waki K."/>
            <person name="Yamagata H."/>
            <person name="Yamamoto M."/>
            <person name="Yamamoto S."/>
            <person name="Yamane H."/>
            <person name="Yoshiki S."/>
            <person name="Yoshihara R."/>
            <person name="Yukawa K."/>
            <person name="Zhong H."/>
            <person name="Yano M."/>
            <person name="Yuan Q."/>
            <person name="Ouyang S."/>
            <person name="Liu J."/>
            <person name="Jones K.M."/>
            <person name="Gansberger K."/>
            <person name="Moffat K."/>
            <person name="Hill J."/>
            <person name="Bera J."/>
            <person name="Fadrosh D."/>
            <person name="Jin S."/>
            <person name="Johri S."/>
            <person name="Kim M."/>
            <person name="Overton L."/>
            <person name="Reardon M."/>
            <person name="Tsitrin T."/>
            <person name="Vuong H."/>
            <person name="Weaver B."/>
            <person name="Ciecko A."/>
            <person name="Tallon L."/>
            <person name="Jackson J."/>
            <person name="Pai G."/>
            <person name="Aken S.V."/>
            <person name="Utterback T."/>
            <person name="Reidmuller S."/>
            <person name="Feldblyum T."/>
            <person name="Hsiao J."/>
            <person name="Zismann V."/>
            <person name="Iobst S."/>
            <person name="de Vazeille A.R."/>
            <person name="Buell C.R."/>
            <person name="Ying K."/>
            <person name="Li Y."/>
            <person name="Lu T."/>
            <person name="Huang Y."/>
            <person name="Zhao Q."/>
            <person name="Feng Q."/>
            <person name="Zhang L."/>
            <person name="Zhu J."/>
            <person name="Weng Q."/>
            <person name="Mu J."/>
            <person name="Lu Y."/>
            <person name="Fan D."/>
            <person name="Liu Y."/>
            <person name="Guan J."/>
            <person name="Zhang Y."/>
            <person name="Yu S."/>
            <person name="Liu X."/>
            <person name="Zhang Y."/>
            <person name="Hong G."/>
            <person name="Han B."/>
            <person name="Choisne N."/>
            <person name="Demange N."/>
            <person name="Orjeda G."/>
            <person name="Samain S."/>
            <person name="Cattolico L."/>
            <person name="Pelletier E."/>
            <person name="Couloux A."/>
            <person name="Segurens B."/>
            <person name="Wincker P."/>
            <person name="D'Hont A."/>
            <person name="Scarpelli C."/>
            <person name="Weissenbach J."/>
            <person name="Salanoubat M."/>
            <person name="Quetier F."/>
            <person name="Yu Y."/>
            <person name="Kim H.R."/>
            <person name="Rambo T."/>
            <person name="Currie J."/>
            <person name="Collura K."/>
            <person name="Luo M."/>
            <person name="Yang T."/>
            <person name="Ammiraju J.S.S."/>
            <person name="Engler F."/>
            <person name="Soderlund C."/>
            <person name="Wing R.A."/>
            <person name="Palmer L.E."/>
            <person name="de la Bastide M."/>
            <person name="Spiegel L."/>
            <person name="Nascimento L."/>
            <person name="Zutavern T."/>
            <person name="O'Shaughnessy A."/>
            <person name="Dike S."/>
            <person name="Dedhia N."/>
            <person name="Preston R."/>
            <person name="Balija V."/>
            <person name="McCombie W.R."/>
            <person name="Chow T."/>
            <person name="Chen H."/>
            <person name="Chung M."/>
            <person name="Chen C."/>
            <person name="Shaw J."/>
            <person name="Wu H."/>
            <person name="Hsiao K."/>
            <person name="Chao Y."/>
            <person name="Chu M."/>
            <person name="Cheng C."/>
            <person name="Hour A."/>
            <person name="Lee P."/>
            <person name="Lin S."/>
            <person name="Lin Y."/>
            <person name="Liou J."/>
            <person name="Liu S."/>
            <person name="Hsing Y."/>
            <person name="Raghuvanshi S."/>
            <person name="Mohanty A."/>
            <person name="Bharti A.K."/>
            <person name="Gaur A."/>
            <person name="Gupta V."/>
            <person name="Kumar D."/>
            <person name="Ravi V."/>
            <person name="Vij S."/>
            <person name="Kapur A."/>
            <person name="Khurana P."/>
            <person name="Khurana P."/>
            <person name="Khurana J.P."/>
            <person name="Tyagi A.K."/>
            <person name="Gaikwad K."/>
            <person name="Singh A."/>
            <person name="Dalal V."/>
            <person name="Srivastava S."/>
            <person name="Dixit A."/>
            <person name="Pal A.K."/>
            <person name="Ghazi I.A."/>
            <person name="Yadav M."/>
            <person name="Pandit A."/>
            <person name="Bhargava A."/>
            <person name="Sureshbabu K."/>
            <person name="Batra K."/>
            <person name="Sharma T.R."/>
            <person name="Mohapatra T."/>
            <person name="Singh N.K."/>
            <person name="Messing J."/>
            <person name="Nelson A.B."/>
            <person name="Fuks G."/>
            <person name="Kavchok S."/>
            <person name="Keizer G."/>
            <person name="Linton E."/>
            <person name="Llaca V."/>
            <person name="Song R."/>
            <person name="Tanyolac B."/>
            <person name="Young S."/>
            <person name="Ho-Il K."/>
            <person name="Hahn J.H."/>
            <person name="Sangsakoo G."/>
            <person name="Vanavichit A."/>
            <person name="de Mattos Luiz.A.T."/>
            <person name="Zimmer P.D."/>
            <person name="Malone G."/>
            <person name="Dellagostin O."/>
            <person name="de Oliveira A.C."/>
            <person name="Bevan M."/>
            <person name="Bancroft I."/>
            <person name="Minx P."/>
            <person name="Cordum H."/>
            <person name="Wilson R."/>
            <person name="Cheng Z."/>
            <person name="Jin W."/>
            <person name="Jiang J."/>
            <person name="Leong S.A."/>
            <person name="Iwama H."/>
            <person name="Gojobori T."/>
            <person name="Itoh T."/>
            <person name="Niimura Y."/>
            <person name="Fujii Y."/>
            <person name="Habara T."/>
            <person name="Sakai H."/>
            <person name="Sato Y."/>
            <person name="Wilson G."/>
            <person name="Kumar K."/>
            <person name="McCouch S."/>
            <person name="Juretic N."/>
            <person name="Hoen D."/>
            <person name="Wright S."/>
            <person name="Bruskiewich R."/>
            <person name="Bureau T."/>
            <person name="Miyao A."/>
            <person name="Hirochika H."/>
            <person name="Nishikawa T."/>
            <person name="Kadowaki K."/>
            <person name="Sugiura M."/>
            <person name="Burr B."/>
            <person name="Sasaki T."/>
        </authorList>
    </citation>
    <scope>NUCLEOTIDE SEQUENCE [LARGE SCALE GENOMIC DNA]</scope>
    <source>
        <strain evidence="3">cv. Nipponbare</strain>
    </source>
</reference>
<dbReference type="FunCoup" id="A0A0P0XPN3">
    <property type="interactions" value="7"/>
</dbReference>
<evidence type="ECO:0000256" key="1">
    <source>
        <dbReference type="SAM" id="MobiDB-lite"/>
    </source>
</evidence>